<feature type="non-terminal residue" evidence="2">
    <location>
        <position position="1"/>
    </location>
</feature>
<protein>
    <recommendedName>
        <fullName evidence="1">Peptidase S9A N-terminal domain-containing protein</fullName>
    </recommendedName>
</protein>
<comment type="caution">
    <text evidence="2">The sequence shown here is derived from an EMBL/GenBank/DDBJ whole genome shotgun (WGS) entry which is preliminary data.</text>
</comment>
<dbReference type="Pfam" id="PF02897">
    <property type="entry name" value="Peptidase_S9_N"/>
    <property type="match status" value="1"/>
</dbReference>
<name>A0A537KK58_9BACT</name>
<accession>A0A537KK58</accession>
<dbReference type="EMBL" id="VBAL01000265">
    <property type="protein sequence ID" value="TMI96123.1"/>
    <property type="molecule type" value="Genomic_DNA"/>
</dbReference>
<evidence type="ECO:0000313" key="2">
    <source>
        <dbReference type="EMBL" id="TMI96123.1"/>
    </source>
</evidence>
<dbReference type="Proteomes" id="UP000319353">
    <property type="component" value="Unassembled WGS sequence"/>
</dbReference>
<feature type="non-terminal residue" evidence="2">
    <location>
        <position position="121"/>
    </location>
</feature>
<dbReference type="AlphaFoldDB" id="A0A537KK58"/>
<organism evidence="2 3">
    <name type="scientific">Candidatus Segetimicrobium genomatis</name>
    <dbReference type="NCBI Taxonomy" id="2569760"/>
    <lineage>
        <taxon>Bacteria</taxon>
        <taxon>Bacillati</taxon>
        <taxon>Candidatus Sysuimicrobiota</taxon>
        <taxon>Candidatus Sysuimicrobiia</taxon>
        <taxon>Candidatus Sysuimicrobiales</taxon>
        <taxon>Candidatus Segetimicrobiaceae</taxon>
        <taxon>Candidatus Segetimicrobium</taxon>
    </lineage>
</organism>
<evidence type="ECO:0000313" key="3">
    <source>
        <dbReference type="Proteomes" id="UP000319353"/>
    </source>
</evidence>
<dbReference type="InterPro" id="IPR023302">
    <property type="entry name" value="Pept_S9A_N"/>
</dbReference>
<dbReference type="Gene3D" id="2.130.10.120">
    <property type="entry name" value="Prolyl oligopeptidase, N-terminal domain"/>
    <property type="match status" value="1"/>
</dbReference>
<dbReference type="SUPFAM" id="SSF50993">
    <property type="entry name" value="Peptidase/esterase 'gauge' domain"/>
    <property type="match status" value="1"/>
</dbReference>
<evidence type="ECO:0000259" key="1">
    <source>
        <dbReference type="Pfam" id="PF02897"/>
    </source>
</evidence>
<gene>
    <name evidence="2" type="ORF">E6H01_14055</name>
</gene>
<feature type="domain" description="Peptidase S9A N-terminal" evidence="1">
    <location>
        <begin position="6"/>
        <end position="120"/>
    </location>
</feature>
<proteinExistence type="predicted"/>
<dbReference type="GO" id="GO:0004252">
    <property type="term" value="F:serine-type endopeptidase activity"/>
    <property type="evidence" value="ECO:0007669"/>
    <property type="project" value="InterPro"/>
</dbReference>
<sequence length="121" mass="12945">SFGSAARKVELYFQNLLAKTPLTPIVNDVEAQFGGPVAGDHMYLRTNWNAANGKILDVDLKNPARANWRELIAEGAFPLSGISAVGGRLLVSYLQNVQTHVKIFDPGGKPLGEIAFPAIGA</sequence>
<reference evidence="2 3" key="1">
    <citation type="journal article" date="2019" name="Nat. Microbiol.">
        <title>Mediterranean grassland soil C-N compound turnover is dependent on rainfall and depth, and is mediated by genomically divergent microorganisms.</title>
        <authorList>
            <person name="Diamond S."/>
            <person name="Andeer P.F."/>
            <person name="Li Z."/>
            <person name="Crits-Christoph A."/>
            <person name="Burstein D."/>
            <person name="Anantharaman K."/>
            <person name="Lane K.R."/>
            <person name="Thomas B.C."/>
            <person name="Pan C."/>
            <person name="Northen T.R."/>
            <person name="Banfield J.F."/>
        </authorList>
    </citation>
    <scope>NUCLEOTIDE SEQUENCE [LARGE SCALE GENOMIC DNA]</scope>
    <source>
        <strain evidence="2">NP_4</strain>
    </source>
</reference>